<feature type="compositionally biased region" description="Basic and acidic residues" evidence="1">
    <location>
        <begin position="190"/>
        <end position="205"/>
    </location>
</feature>
<feature type="region of interest" description="Disordered" evidence="1">
    <location>
        <begin position="129"/>
        <end position="205"/>
    </location>
</feature>
<gene>
    <name evidence="2" type="ORF">PRZ48_009334</name>
</gene>
<dbReference type="Proteomes" id="UP001305779">
    <property type="component" value="Unassembled WGS sequence"/>
</dbReference>
<evidence type="ECO:0000313" key="3">
    <source>
        <dbReference type="Proteomes" id="UP001305779"/>
    </source>
</evidence>
<feature type="region of interest" description="Disordered" evidence="1">
    <location>
        <begin position="57"/>
        <end position="78"/>
    </location>
</feature>
<proteinExistence type="predicted"/>
<protein>
    <recommendedName>
        <fullName evidence="4">C2H2-type domain-containing protein</fullName>
    </recommendedName>
</protein>
<feature type="compositionally biased region" description="Polar residues" evidence="1">
    <location>
        <begin position="58"/>
        <end position="68"/>
    </location>
</feature>
<dbReference type="EMBL" id="JAXOVC010000007">
    <property type="protein sequence ID" value="KAK4498824.1"/>
    <property type="molecule type" value="Genomic_DNA"/>
</dbReference>
<evidence type="ECO:0000313" key="2">
    <source>
        <dbReference type="EMBL" id="KAK4498824.1"/>
    </source>
</evidence>
<evidence type="ECO:0008006" key="4">
    <source>
        <dbReference type="Google" id="ProtNLM"/>
    </source>
</evidence>
<sequence length="304" mass="33874">MDRQYLTDIEARVAMLLGGSDSGISTNGTYSTATSDHFNYAFGDPTVPNTPIGESFDTEGTTISPVNTKHQDSNTRLGKSVPYYKVPAEIQRVRGGDFGAPYSGPSTPRSGSVLDSYINNWAWERDASKTPTLASGSSRSDSGRSDDSTPTGTPRPAEQHRLRSHKRQAFDLERVSEDLSSPTPPPQLVERVKEGRPQRASELQRDRSTCYCPHSGCEKLAEDGTFQRLSFTRGSDWTRHYNEKHNPNALIYHCPGCTYKKTRLDKVKKHWKAKHGKDGKEFVPGKSTRVVPERLKGRNEGRWG</sequence>
<feature type="compositionally biased region" description="Basic and acidic residues" evidence="1">
    <location>
        <begin position="291"/>
        <end position="304"/>
    </location>
</feature>
<accession>A0ABR0EBT5</accession>
<organism evidence="2 3">
    <name type="scientific">Zasmidium cellare</name>
    <name type="common">Wine cellar mold</name>
    <name type="synonym">Racodium cellare</name>
    <dbReference type="NCBI Taxonomy" id="395010"/>
    <lineage>
        <taxon>Eukaryota</taxon>
        <taxon>Fungi</taxon>
        <taxon>Dikarya</taxon>
        <taxon>Ascomycota</taxon>
        <taxon>Pezizomycotina</taxon>
        <taxon>Dothideomycetes</taxon>
        <taxon>Dothideomycetidae</taxon>
        <taxon>Mycosphaerellales</taxon>
        <taxon>Mycosphaerellaceae</taxon>
        <taxon>Zasmidium</taxon>
    </lineage>
</organism>
<feature type="compositionally biased region" description="Basic and acidic residues" evidence="1">
    <location>
        <begin position="168"/>
        <end position="177"/>
    </location>
</feature>
<dbReference type="Gene3D" id="3.30.160.60">
    <property type="entry name" value="Classic Zinc Finger"/>
    <property type="match status" value="1"/>
</dbReference>
<feature type="region of interest" description="Disordered" evidence="1">
    <location>
        <begin position="275"/>
        <end position="304"/>
    </location>
</feature>
<keyword evidence="3" id="KW-1185">Reference proteome</keyword>
<evidence type="ECO:0000256" key="1">
    <source>
        <dbReference type="SAM" id="MobiDB-lite"/>
    </source>
</evidence>
<reference evidence="2 3" key="1">
    <citation type="journal article" date="2023" name="G3 (Bethesda)">
        <title>A chromosome-level genome assembly of Zasmidium syzygii isolated from banana leaves.</title>
        <authorList>
            <person name="van Westerhoven A.C."/>
            <person name="Mehrabi R."/>
            <person name="Talebi R."/>
            <person name="Steentjes M.B.F."/>
            <person name="Corcolon B."/>
            <person name="Chong P.A."/>
            <person name="Kema G.H.J."/>
            <person name="Seidl M.F."/>
        </authorList>
    </citation>
    <scope>NUCLEOTIDE SEQUENCE [LARGE SCALE GENOMIC DNA]</scope>
    <source>
        <strain evidence="2 3">P124</strain>
    </source>
</reference>
<comment type="caution">
    <text evidence="2">The sequence shown here is derived from an EMBL/GenBank/DDBJ whole genome shotgun (WGS) entry which is preliminary data.</text>
</comment>
<name>A0ABR0EBT5_ZASCE</name>